<dbReference type="InterPro" id="IPR000073">
    <property type="entry name" value="AB_hydrolase_1"/>
</dbReference>
<evidence type="ECO:0000256" key="1">
    <source>
        <dbReference type="ARBA" id="ARBA00010088"/>
    </source>
</evidence>
<dbReference type="AlphaFoldDB" id="D2Q1Q1"/>
<accession>D2Q1Q1</accession>
<feature type="domain" description="AB hydrolase-1" evidence="4">
    <location>
        <begin position="97"/>
        <end position="252"/>
    </location>
</feature>
<comment type="similarity">
    <text evidence="1">Belongs to the peptidase S33 family.</text>
</comment>
<dbReference type="eggNOG" id="COG0596">
    <property type="taxonomic scope" value="Bacteria"/>
</dbReference>
<dbReference type="RefSeq" id="WP_012920596.1">
    <property type="nucleotide sequence ID" value="NC_013729.1"/>
</dbReference>
<dbReference type="Pfam" id="PF08386">
    <property type="entry name" value="Abhydrolase_4"/>
    <property type="match status" value="1"/>
</dbReference>
<keyword evidence="2" id="KW-0732">Signal</keyword>
<dbReference type="PANTHER" id="PTHR43248:SF29">
    <property type="entry name" value="TRIPEPTIDYL AMINOPEPTIDASE"/>
    <property type="match status" value="1"/>
</dbReference>
<evidence type="ECO:0000313" key="7">
    <source>
        <dbReference type="Proteomes" id="UP000007967"/>
    </source>
</evidence>
<sequence length="541" mass="57080">MSLGVAGALVAGLLGAAQGTAGHAAADAGSAAVGAAGPGKAPAVPVLSWKPCGQSAPEFECATAKVPLDHDQPHGPAISLALTRIRATDPSRRIGSLFLNPGGPGSSGVDFAQSVGKTLYSAEVRARFDLVGFDPRGVAASTPLTCFDTAEQAAAATAPFAFPVTVAEEREWVKYDRAYAAACARRAGPVIDHMSTANVARDLDLLRAAVGDQKLTYAGYSYGTYIGSVYANLFPHRVRAVLIDGVIDPVSDATGRNGEWRRQPVDARLKSEQGAYQTLREFLRLCDAGGATCAFSGGNPTARYDALAARLRKQPITMPDGEGGSVVVTYADLVTTSLVAMYSPVDWPEFAKYLQGLDIASAGAVRAARAALADPPYTQGAEGFYGVWCTDSLNPSSASAWARAARAADRQWPYFGRRWIWGSSICANWPGRDADRYLGPFSKPTAHPVLVVGNRWDPATRYEDAVSTSRILGRARLLTVSGWGHTSLFTSACADGYASAYLLTGALPAAGTVCRPDAVPFAATTRVKKPAPPYQWRPPHR</sequence>
<evidence type="ECO:0000256" key="2">
    <source>
        <dbReference type="ARBA" id="ARBA00022729"/>
    </source>
</evidence>
<dbReference type="OrthoDB" id="3930934at2"/>
<dbReference type="SUPFAM" id="SSF53474">
    <property type="entry name" value="alpha/beta-Hydrolases"/>
    <property type="match status" value="1"/>
</dbReference>
<evidence type="ECO:0000313" key="6">
    <source>
        <dbReference type="EMBL" id="ADB32040.1"/>
    </source>
</evidence>
<name>D2Q1Q1_KRIFD</name>
<dbReference type="Gene3D" id="3.40.50.1820">
    <property type="entry name" value="alpha/beta hydrolase"/>
    <property type="match status" value="1"/>
</dbReference>
<dbReference type="GO" id="GO:0016787">
    <property type="term" value="F:hydrolase activity"/>
    <property type="evidence" value="ECO:0007669"/>
    <property type="project" value="UniProtKB-KW"/>
</dbReference>
<reference evidence="7" key="1">
    <citation type="submission" date="2009-09" db="EMBL/GenBank/DDBJ databases">
        <title>The complete genome of Kribbella flavida DSM 17836.</title>
        <authorList>
            <consortium name="US DOE Joint Genome Institute (JGI-PGF)"/>
            <person name="Lucas S."/>
            <person name="Copeland A."/>
            <person name="Lapidus A."/>
            <person name="Glavina del Rio T."/>
            <person name="Dalin E."/>
            <person name="Tice H."/>
            <person name="Bruce D."/>
            <person name="Goodwin L."/>
            <person name="Pitluck S."/>
            <person name="Kyrpides N."/>
            <person name="Mavromatis K."/>
            <person name="Ivanova N."/>
            <person name="Saunders E."/>
            <person name="Brettin T."/>
            <person name="Detter J.C."/>
            <person name="Han C."/>
            <person name="Larimer F."/>
            <person name="Land M."/>
            <person name="Hauser L."/>
            <person name="Markowitz V."/>
            <person name="Cheng J.-F."/>
            <person name="Hugenholtz P."/>
            <person name="Woyke T."/>
            <person name="Wu D."/>
            <person name="Pukall R."/>
            <person name="Klenk H.-P."/>
            <person name="Eisen J.A."/>
        </authorList>
    </citation>
    <scope>NUCLEOTIDE SEQUENCE [LARGE SCALE GENOMIC DNA]</scope>
    <source>
        <strain evidence="7">DSM 17836 / JCM 10339 / NBRC 14399</strain>
    </source>
</reference>
<evidence type="ECO:0000259" key="4">
    <source>
        <dbReference type="Pfam" id="PF00561"/>
    </source>
</evidence>
<dbReference type="Proteomes" id="UP000007967">
    <property type="component" value="Chromosome"/>
</dbReference>
<reference evidence="6 7" key="2">
    <citation type="journal article" date="2010" name="Stand. Genomic Sci.">
        <title>Complete genome sequence of Kribbella flavida type strain (IFO 14399).</title>
        <authorList>
            <person name="Pukall R."/>
            <person name="Lapidus A."/>
            <person name="Glavina Del Rio T."/>
            <person name="Copeland A."/>
            <person name="Tice H."/>
            <person name="Cheng J.-F."/>
            <person name="Lucas S."/>
            <person name="Chen F."/>
            <person name="Nolan M."/>
            <person name="LaButti K."/>
            <person name="Pati A."/>
            <person name="Ivanova N."/>
            <person name="Mavrommatis K."/>
            <person name="Mikhailova N."/>
            <person name="Pitluck S."/>
            <person name="Bruce D."/>
            <person name="Goodwin L."/>
            <person name="Land M."/>
            <person name="Hauser L."/>
            <person name="Chang Y.-J."/>
            <person name="Jeffries C.D."/>
            <person name="Chen A."/>
            <person name="Palaniappan K."/>
            <person name="Chain P."/>
            <person name="Rohde M."/>
            <person name="Goeker M."/>
            <person name="Bristow J."/>
            <person name="Eisen J.A."/>
            <person name="Markowitz V."/>
            <person name="Hugenholtz P."/>
            <person name="Kyrpides N.C."/>
            <person name="Klenk H.-P."/>
            <person name="Brettin T."/>
        </authorList>
    </citation>
    <scope>NUCLEOTIDE SEQUENCE [LARGE SCALE GENOMIC DNA]</scope>
    <source>
        <strain evidence="7">DSM 17836 / JCM 10339 / NBRC 14399</strain>
    </source>
</reference>
<dbReference type="HOGENOM" id="CLU_013364_3_1_11"/>
<dbReference type="Pfam" id="PF00561">
    <property type="entry name" value="Abhydrolase_1"/>
    <property type="match status" value="1"/>
</dbReference>
<dbReference type="InterPro" id="IPR013595">
    <property type="entry name" value="Pept_S33_TAP-like_C"/>
</dbReference>
<dbReference type="STRING" id="479435.Kfla_2975"/>
<evidence type="ECO:0000256" key="3">
    <source>
        <dbReference type="ARBA" id="ARBA00022801"/>
    </source>
</evidence>
<dbReference type="PANTHER" id="PTHR43248">
    <property type="entry name" value="2-SUCCINYL-6-HYDROXY-2,4-CYCLOHEXADIENE-1-CARBOXYLATE SYNTHASE"/>
    <property type="match status" value="1"/>
</dbReference>
<dbReference type="InterPro" id="IPR029058">
    <property type="entry name" value="AB_hydrolase_fold"/>
</dbReference>
<protein>
    <submittedName>
        <fullName evidence="6">TAP domain protein</fullName>
    </submittedName>
</protein>
<evidence type="ECO:0000259" key="5">
    <source>
        <dbReference type="Pfam" id="PF08386"/>
    </source>
</evidence>
<organism evidence="6 7">
    <name type="scientific">Kribbella flavida (strain DSM 17836 / JCM 10339 / NBRC 14399)</name>
    <dbReference type="NCBI Taxonomy" id="479435"/>
    <lineage>
        <taxon>Bacteria</taxon>
        <taxon>Bacillati</taxon>
        <taxon>Actinomycetota</taxon>
        <taxon>Actinomycetes</taxon>
        <taxon>Propionibacteriales</taxon>
        <taxon>Kribbellaceae</taxon>
        <taxon>Kribbella</taxon>
    </lineage>
</organism>
<dbReference type="EMBL" id="CP001736">
    <property type="protein sequence ID" value="ADB32040.1"/>
    <property type="molecule type" value="Genomic_DNA"/>
</dbReference>
<feature type="domain" description="Peptidase S33 tripeptidyl aminopeptidase-like C-terminal" evidence="5">
    <location>
        <begin position="413"/>
        <end position="514"/>
    </location>
</feature>
<dbReference type="InterPro" id="IPR051601">
    <property type="entry name" value="Serine_prot/Carboxylest_S33"/>
</dbReference>
<keyword evidence="3" id="KW-0378">Hydrolase</keyword>
<proteinExistence type="inferred from homology"/>
<dbReference type="KEGG" id="kfl:Kfla_2975"/>
<gene>
    <name evidence="6" type="ordered locus">Kfla_2975</name>
</gene>
<keyword evidence="7" id="KW-1185">Reference proteome</keyword>